<evidence type="ECO:0000259" key="1">
    <source>
        <dbReference type="Pfam" id="PF10090"/>
    </source>
</evidence>
<gene>
    <name evidence="2" type="ORF">KHU32_08265</name>
</gene>
<proteinExistence type="predicted"/>
<organism evidence="2 3">
    <name type="scientific">Roseococcus pinisoli</name>
    <dbReference type="NCBI Taxonomy" id="2835040"/>
    <lineage>
        <taxon>Bacteria</taxon>
        <taxon>Pseudomonadati</taxon>
        <taxon>Pseudomonadota</taxon>
        <taxon>Alphaproteobacteria</taxon>
        <taxon>Acetobacterales</taxon>
        <taxon>Roseomonadaceae</taxon>
        <taxon>Roseococcus</taxon>
    </lineage>
</organism>
<name>A0ABS5QB56_9PROT</name>
<feature type="domain" description="Histidine phosphotransferase ChpT C-terminal" evidence="1">
    <location>
        <begin position="70"/>
        <end position="183"/>
    </location>
</feature>
<dbReference type="InterPro" id="IPR018762">
    <property type="entry name" value="ChpT_C"/>
</dbReference>
<dbReference type="RefSeq" id="WP_213669512.1">
    <property type="nucleotide sequence ID" value="NZ_JAHCDA010000001.1"/>
</dbReference>
<dbReference type="Proteomes" id="UP000766336">
    <property type="component" value="Unassembled WGS sequence"/>
</dbReference>
<keyword evidence="3" id="KW-1185">Reference proteome</keyword>
<reference evidence="2 3" key="1">
    <citation type="submission" date="2021-05" db="EMBL/GenBank/DDBJ databases">
        <title>Roseococcus sp. XZZS9, whole genome shotgun sequencing project.</title>
        <authorList>
            <person name="Zhao G."/>
            <person name="Shen L."/>
        </authorList>
    </citation>
    <scope>NUCLEOTIDE SEQUENCE [LARGE SCALE GENOMIC DNA]</scope>
    <source>
        <strain evidence="2 3">XZZS9</strain>
    </source>
</reference>
<dbReference type="Gene3D" id="1.10.287.130">
    <property type="match status" value="1"/>
</dbReference>
<sequence length="198" mass="20107">MSIDARLAELLASRICHDLGSPLGSVTALLPQAADPAAHGILTEASMELGARMRLFAAAFGCSDEMAWNDLPALLRGAPMAHRVRFVVTGASAQLSPGWVRLVLSAALVAAEALPRGGSVHLSREASGSVALLPEGRDAGWSPTLVQLLAGGSLDEALAEGPRRALAPWIVVQAAAAGAELGLALPAGTGMPPLMIGA</sequence>
<dbReference type="Gene3D" id="3.30.565.10">
    <property type="entry name" value="Histidine kinase-like ATPase, C-terminal domain"/>
    <property type="match status" value="1"/>
</dbReference>
<dbReference type="Pfam" id="PF10090">
    <property type="entry name" value="HPTransfase"/>
    <property type="match status" value="1"/>
</dbReference>
<evidence type="ECO:0000313" key="3">
    <source>
        <dbReference type="Proteomes" id="UP000766336"/>
    </source>
</evidence>
<evidence type="ECO:0000313" key="2">
    <source>
        <dbReference type="EMBL" id="MBS7810929.1"/>
    </source>
</evidence>
<dbReference type="EMBL" id="JAHCDA010000001">
    <property type="protein sequence ID" value="MBS7810929.1"/>
    <property type="molecule type" value="Genomic_DNA"/>
</dbReference>
<dbReference type="InterPro" id="IPR036890">
    <property type="entry name" value="HATPase_C_sf"/>
</dbReference>
<comment type="caution">
    <text evidence="2">The sequence shown here is derived from an EMBL/GenBank/DDBJ whole genome shotgun (WGS) entry which is preliminary data.</text>
</comment>
<protein>
    <recommendedName>
        <fullName evidence="1">Histidine phosphotransferase ChpT C-terminal domain-containing protein</fullName>
    </recommendedName>
</protein>
<accession>A0ABS5QB56</accession>